<reference evidence="6 7" key="1">
    <citation type="submission" date="2016-01" db="EMBL/GenBank/DDBJ databases">
        <title>Complete genome and mega plasmid sequence of Sphingomonas panacis DCY99 elicits systemic resistance in rice to Xanthomonas oryzae.</title>
        <authorList>
            <person name="Kim Y.J."/>
            <person name="Yang D.C."/>
            <person name="Sing P."/>
        </authorList>
    </citation>
    <scope>NUCLEOTIDE SEQUENCE [LARGE SCALE GENOMIC DNA]</scope>
    <source>
        <strain evidence="6 7">DCY99</strain>
    </source>
</reference>
<evidence type="ECO:0000259" key="4">
    <source>
        <dbReference type="Pfam" id="PF13007"/>
    </source>
</evidence>
<feature type="domain" description="Transposase IS66 C-terminal" evidence="5">
    <location>
        <begin position="468"/>
        <end position="506"/>
    </location>
</feature>
<dbReference type="AlphaFoldDB" id="A0A1B3Z8R8"/>
<keyword evidence="7" id="KW-1185">Reference proteome</keyword>
<sequence>MDVGSDQLPDDVVTLKAMVIAGREREARMQHLIDQMRRAQFGQRSEKLSPDQLALALDDLDVARAELLALGEQADDAAARTGSKRTRKTPNGERGSLPAHLPRIEIVIPPAETECPCCGGALHVIDEDRTNRLDTIPVPYRVVVTVRPKMACRTCSDGVFQAPAAKHVVPGGLPTEDLIADVVVRKYADHTPFYRQAQALRRYGIEIDRGTMCNWAGRSAAQLRRISDRMKNDLLSGPKVFVDGTTAKVLAPGTGKTKQGYLWAIASDNRPHGGTDPPAVVYTYMPGRGKVWANKLLGGFNGIVQCDGYISYKHLEAPNREGGPGTLAFCWAHIRRAFFDEAKKGNAPIADEALLRIAKLYAIEARIRGSRPERRRAARQAEATPLLESMKAWLEAMQPRLPKGSGTREAIGYALNHWRGLIRFLDDGRIELDNNTVERAIRPITLQRKNALFAGHDLGAENWACFASLIETCKLNGINPQAYLADVLAIIVLRNDEDPIDDLLPYNWVDSRIAAADPEIAKAA</sequence>
<dbReference type="PANTHER" id="PTHR33678:SF1">
    <property type="entry name" value="BLL1576 PROTEIN"/>
    <property type="match status" value="1"/>
</dbReference>
<dbReference type="NCBIfam" id="NF033517">
    <property type="entry name" value="transpos_IS66"/>
    <property type="match status" value="1"/>
</dbReference>
<evidence type="ECO:0000313" key="6">
    <source>
        <dbReference type="EMBL" id="AOH83817.1"/>
    </source>
</evidence>
<dbReference type="PANTHER" id="PTHR33678">
    <property type="entry name" value="BLL1576 PROTEIN"/>
    <property type="match status" value="1"/>
</dbReference>
<dbReference type="InterPro" id="IPR039552">
    <property type="entry name" value="IS66_C"/>
</dbReference>
<name>A0A1B3Z8R8_9SPHN</name>
<feature type="domain" description="Transposase IS66 zinc-finger binding" evidence="3">
    <location>
        <begin position="112"/>
        <end position="155"/>
    </location>
</feature>
<dbReference type="STRING" id="1560345.AWL63_07395"/>
<proteinExistence type="predicted"/>
<dbReference type="Pfam" id="PF13005">
    <property type="entry name" value="zf-IS66"/>
    <property type="match status" value="1"/>
</dbReference>
<dbReference type="Pfam" id="PF13817">
    <property type="entry name" value="DDE_Tnp_IS66_C"/>
    <property type="match status" value="1"/>
</dbReference>
<dbReference type="RefSeq" id="WP_069204384.1">
    <property type="nucleotide sequence ID" value="NZ_CP014168.1"/>
</dbReference>
<organism evidence="6 7">
    <name type="scientific">Sphingomonas panacis</name>
    <dbReference type="NCBI Taxonomy" id="1560345"/>
    <lineage>
        <taxon>Bacteria</taxon>
        <taxon>Pseudomonadati</taxon>
        <taxon>Pseudomonadota</taxon>
        <taxon>Alphaproteobacteria</taxon>
        <taxon>Sphingomonadales</taxon>
        <taxon>Sphingomonadaceae</taxon>
        <taxon>Sphingomonas</taxon>
    </lineage>
</organism>
<protein>
    <submittedName>
        <fullName evidence="6">Transposase</fullName>
    </submittedName>
</protein>
<feature type="region of interest" description="Disordered" evidence="1">
    <location>
        <begin position="75"/>
        <end position="99"/>
    </location>
</feature>
<feature type="domain" description="Transposase IS66 central" evidence="2">
    <location>
        <begin position="172"/>
        <end position="461"/>
    </location>
</feature>
<gene>
    <name evidence="6" type="ORF">AWL63_07395</name>
</gene>
<evidence type="ECO:0000313" key="7">
    <source>
        <dbReference type="Proteomes" id="UP000094256"/>
    </source>
</evidence>
<dbReference type="KEGG" id="span:AWL63_07395"/>
<evidence type="ECO:0000259" key="3">
    <source>
        <dbReference type="Pfam" id="PF13005"/>
    </source>
</evidence>
<accession>A0A1B3Z8R8</accession>
<dbReference type="InterPro" id="IPR004291">
    <property type="entry name" value="Transposase_IS66_central"/>
</dbReference>
<feature type="domain" description="Transposase TnpC homeodomain" evidence="4">
    <location>
        <begin position="29"/>
        <end position="106"/>
    </location>
</feature>
<evidence type="ECO:0000259" key="2">
    <source>
        <dbReference type="Pfam" id="PF03050"/>
    </source>
</evidence>
<dbReference type="OrthoDB" id="9800877at2"/>
<dbReference type="Pfam" id="PF03050">
    <property type="entry name" value="DDE_Tnp_IS66"/>
    <property type="match status" value="1"/>
</dbReference>
<dbReference type="Proteomes" id="UP000094256">
    <property type="component" value="Chromosome"/>
</dbReference>
<dbReference type="Pfam" id="PF13007">
    <property type="entry name" value="LZ_Tnp_IS66"/>
    <property type="match status" value="1"/>
</dbReference>
<evidence type="ECO:0000259" key="5">
    <source>
        <dbReference type="Pfam" id="PF13817"/>
    </source>
</evidence>
<dbReference type="InterPro" id="IPR052344">
    <property type="entry name" value="Transposase-related"/>
</dbReference>
<dbReference type="InterPro" id="IPR024463">
    <property type="entry name" value="Transposase_TnpC_homeodom"/>
</dbReference>
<dbReference type="EMBL" id="CP014168">
    <property type="protein sequence ID" value="AOH83817.1"/>
    <property type="molecule type" value="Genomic_DNA"/>
</dbReference>
<evidence type="ECO:0000256" key="1">
    <source>
        <dbReference type="SAM" id="MobiDB-lite"/>
    </source>
</evidence>
<dbReference type="InterPro" id="IPR024474">
    <property type="entry name" value="Znf_dom_IS66"/>
</dbReference>